<protein>
    <submittedName>
        <fullName evidence="1">Uncharacterized protein</fullName>
    </submittedName>
</protein>
<name>A0AAQ1ZHV0_9BACT</name>
<reference evidence="1 2" key="1">
    <citation type="submission" date="2018-06" db="EMBL/GenBank/DDBJ databases">
        <authorList>
            <consortium name="Pathogen Informatics"/>
            <person name="Doyle S."/>
        </authorList>
    </citation>
    <scope>NUCLEOTIDE SEQUENCE [LARGE SCALE GENOMIC DNA]</scope>
    <source>
        <strain evidence="1 2">NCTC13063</strain>
    </source>
</reference>
<comment type="caution">
    <text evidence="1">The sequence shown here is derived from an EMBL/GenBank/DDBJ whole genome shotgun (WGS) entry which is preliminary data.</text>
</comment>
<dbReference type="AlphaFoldDB" id="A0AAQ1ZHV0"/>
<dbReference type="EMBL" id="UGTJ01000001">
    <property type="protein sequence ID" value="SUB79288.1"/>
    <property type="molecule type" value="Genomic_DNA"/>
</dbReference>
<sequence>MKLPFNSVISGLALMVILGFTQCAGRHHGTSREESTVEVGQQSYQKLEPLRVNFYLERSGSMTPYDSPRGDGSFKAAFVSMLNSVPGDANRLYIVNDSIYRYPKGIRQFISDDNIFASSKGIGDPSYTDFQRIFQAILENTEKNEISVLFTDMIYSVKTMEGTNPRKIFSDATGMISSVFKQRVGDMSLLVVQMQGSYDGAYYPYNSPFSGQQYTGVRPYYIIVAGNRQAMKRLEADDRYAAFCDFTRLKGYRDMYLYQLFGNGSGSDKAFIPYSEFMLSHEEIRGRFKPDSDNLNCVTGLEADKETGNVRLALAVDLGRKFIPASVLTNPANYAIDRKGVKIEKIISIDKTKLSKHERNRALSATHIFILKVSDIASKEEVTISLPDKLADWIGESNSDDDTNLSGTKFSKTTFGLKYILGGIYDSYRRTSVNSGWGEPCYFKIKLILEK</sequence>
<gene>
    <name evidence="1" type="ORF">NCTC13063_00548</name>
</gene>
<dbReference type="Proteomes" id="UP000255283">
    <property type="component" value="Unassembled WGS sequence"/>
</dbReference>
<evidence type="ECO:0000313" key="2">
    <source>
        <dbReference type="Proteomes" id="UP000255283"/>
    </source>
</evidence>
<evidence type="ECO:0000313" key="1">
    <source>
        <dbReference type="EMBL" id="SUB79288.1"/>
    </source>
</evidence>
<proteinExistence type="predicted"/>
<dbReference type="RefSeq" id="WP_115153183.1">
    <property type="nucleotide sequence ID" value="NZ_CAURJP010000016.1"/>
</dbReference>
<organism evidence="1 2">
    <name type="scientific">Segatella buccae</name>
    <dbReference type="NCBI Taxonomy" id="28126"/>
    <lineage>
        <taxon>Bacteria</taxon>
        <taxon>Pseudomonadati</taxon>
        <taxon>Bacteroidota</taxon>
        <taxon>Bacteroidia</taxon>
        <taxon>Bacteroidales</taxon>
        <taxon>Prevotellaceae</taxon>
        <taxon>Segatella</taxon>
    </lineage>
</organism>
<accession>A0AAQ1ZHV0</accession>